<sequence>MPILAALRHLTHYRYDRPVTLGPQTIRLRPAPHSRTRTPAYSLKIEPAEHFINWQQDPFGNWLARVVFPEKARELRIEVDLLADMTVYNPFDFFVEEWAETYPFAYGDDLSTDLKPYLQAEAAGPRLQTFLHAVDRTPVRTIDFLVALNRRVEAAVDYTIRMEPGVQTPEETLEKASGSCRDSSWLLVQACRHLGLAARFVSGYLIQLKPDLVALDGPAGTSHDFCDLHAWVEVYVPGAGWIGFDPTSGLMTGESHVPLAATPHYRSAAPIVGGVDPADVEFDFDMSVTRVSEAPRVSKPFSDESWEALDALGRAVDEDLRAMDVRLTMGGEPTFVSIDDFEGAEWNADATGPAKAGLADGLLRRLQARFAPNGFLHHGQGKWYPGETLPRWTYSIYWRRDGKPIWRDPALLAADDAPSAGATVEAAETLIRSVAERLAIDPANALKTFEDPSYWIAREAKLPENVTPGDSRLEDAEERSRLAKVFDRGLGRPVGVVLPVQAWQALPRRWMSERWTTRRGHVFLVPGDSAMGYRLPLSSLAHLPPARYPYTHPADPQQSFAPLPEPEALGKAQARIDKLDPPTWSPPEASADDEIVGAVRTALGIEPREGILHVFMPPLETVEAYLDLLAAIEDAARALGQPVRIEGYAPPFDPRLEVVRVAPDPGVIEVNVHPARSWGDAVEITTAVYDAARQSRLGTDKFMVDGRHAGTGGGNHVVVGGATPADSPFLRRPDLLKSLVLQWQRHPSLSYLFSGLFIGPTSQAPRIDEARHDQLYELEIAMAEVPAPGEGAAPPPWLVDRLFRNLLVDVTGNTHRSEICIDKLYSPDGPTGRLGLVEFRGFEMPPDARMSLAQQLLIRAMIAAFWRRPLVGRFARWGTQLHDRFMLPEFVWSDFLSVLNELSAAGYPVRSEWFEAQWEFRFPFCGKVTREGGLSLELRQALEPWHVMGETGAIGGTVRFVDSSVERLQVKLFGFDPSRHVVTCNQRPVPLSPGIEAGAAVGGVRFKAWQPASGLHPTIPVHAPLTFDIFDRWSGRSLGGCVYHVAHPGGRNYDTFPVNAYEAEARRLARFEDIGHTPGSFRPASEMPDPSFPTTLDLRRPASLAH</sequence>
<keyword evidence="3" id="KW-0645">Protease</keyword>
<gene>
    <name evidence="3" type="ORF">GGR05_002513</name>
</gene>
<accession>A0A7W6FUL1</accession>
<dbReference type="GO" id="GO:0008233">
    <property type="term" value="F:peptidase activity"/>
    <property type="evidence" value="ECO:0007669"/>
    <property type="project" value="UniProtKB-KW"/>
</dbReference>
<keyword evidence="4" id="KW-1185">Reference proteome</keyword>
<dbReference type="SMART" id="SM00460">
    <property type="entry name" value="TGc"/>
    <property type="match status" value="1"/>
</dbReference>
<dbReference type="InterPro" id="IPR038765">
    <property type="entry name" value="Papain-like_cys_pep_sf"/>
</dbReference>
<comment type="caution">
    <text evidence="3">The sequence shown here is derived from an EMBL/GenBank/DDBJ whole genome shotgun (WGS) entry which is preliminary data.</text>
</comment>
<dbReference type="Gene3D" id="3.10.620.30">
    <property type="match status" value="1"/>
</dbReference>
<reference evidence="3 4" key="1">
    <citation type="submission" date="2020-08" db="EMBL/GenBank/DDBJ databases">
        <title>Genomic Encyclopedia of Type Strains, Phase IV (KMG-IV): sequencing the most valuable type-strain genomes for metagenomic binning, comparative biology and taxonomic classification.</title>
        <authorList>
            <person name="Goeker M."/>
        </authorList>
    </citation>
    <scope>NUCLEOTIDE SEQUENCE [LARGE SCALE GENOMIC DNA]</scope>
    <source>
        <strain evidence="3 4">DSM 25024</strain>
    </source>
</reference>
<dbReference type="Proteomes" id="UP000531216">
    <property type="component" value="Unassembled WGS sequence"/>
</dbReference>
<evidence type="ECO:0000313" key="4">
    <source>
        <dbReference type="Proteomes" id="UP000531216"/>
    </source>
</evidence>
<dbReference type="PANTHER" id="PTHR33490">
    <property type="entry name" value="BLR5614 PROTEIN-RELATED"/>
    <property type="match status" value="1"/>
</dbReference>
<evidence type="ECO:0000259" key="2">
    <source>
        <dbReference type="SMART" id="SM00460"/>
    </source>
</evidence>
<dbReference type="Pfam" id="PF09899">
    <property type="entry name" value="DUF2126"/>
    <property type="match status" value="1"/>
</dbReference>
<feature type="domain" description="Transglutaminase-like" evidence="2">
    <location>
        <begin position="172"/>
        <end position="248"/>
    </location>
</feature>
<proteinExistence type="predicted"/>
<dbReference type="InterPro" id="IPR002931">
    <property type="entry name" value="Transglutaminase-like"/>
</dbReference>
<dbReference type="AlphaFoldDB" id="A0A7W6FUL1"/>
<dbReference type="PANTHER" id="PTHR33490:SF1">
    <property type="entry name" value="SLL1233 PROTEIN"/>
    <property type="match status" value="1"/>
</dbReference>
<keyword evidence="3" id="KW-0378">Hydrolase</keyword>
<evidence type="ECO:0000313" key="3">
    <source>
        <dbReference type="EMBL" id="MBB3936359.1"/>
    </source>
</evidence>
<dbReference type="GO" id="GO:0006508">
    <property type="term" value="P:proteolysis"/>
    <property type="evidence" value="ECO:0007669"/>
    <property type="project" value="UniProtKB-KW"/>
</dbReference>
<feature type="region of interest" description="Disordered" evidence="1">
    <location>
        <begin position="1077"/>
        <end position="1106"/>
    </location>
</feature>
<dbReference type="SUPFAM" id="SSF54001">
    <property type="entry name" value="Cysteine proteinases"/>
    <property type="match status" value="1"/>
</dbReference>
<dbReference type="InterPro" id="IPR013589">
    <property type="entry name" value="Bac_transglu_N"/>
</dbReference>
<dbReference type="Pfam" id="PF08379">
    <property type="entry name" value="Bact_transglu_N"/>
    <property type="match status" value="1"/>
</dbReference>
<dbReference type="Pfam" id="PF01841">
    <property type="entry name" value="Transglut_core"/>
    <property type="match status" value="1"/>
</dbReference>
<name>A0A7W6FUL1_9HYPH</name>
<evidence type="ECO:0000256" key="1">
    <source>
        <dbReference type="SAM" id="MobiDB-lite"/>
    </source>
</evidence>
<dbReference type="RefSeq" id="WP_090963049.1">
    <property type="nucleotide sequence ID" value="NZ_FOOA01000007.1"/>
</dbReference>
<dbReference type="OrthoDB" id="9804023at2"/>
<dbReference type="EMBL" id="JACIDO010000005">
    <property type="protein sequence ID" value="MBB3936359.1"/>
    <property type="molecule type" value="Genomic_DNA"/>
</dbReference>
<protein>
    <submittedName>
        <fullName evidence="3">Uncharacterized protein (DUF2126 family)/transglutaminase-like putative cysteine protease</fullName>
    </submittedName>
</protein>
<dbReference type="InterPro" id="IPR018667">
    <property type="entry name" value="DUF2126"/>
</dbReference>
<organism evidence="3 4">
    <name type="scientific">Aureimonas phyllosphaerae</name>
    <dbReference type="NCBI Taxonomy" id="1166078"/>
    <lineage>
        <taxon>Bacteria</taxon>
        <taxon>Pseudomonadati</taxon>
        <taxon>Pseudomonadota</taxon>
        <taxon>Alphaproteobacteria</taxon>
        <taxon>Hyphomicrobiales</taxon>
        <taxon>Aurantimonadaceae</taxon>
        <taxon>Aureimonas</taxon>
    </lineage>
</organism>